<dbReference type="OrthoDB" id="3238779at2"/>
<evidence type="ECO:0000313" key="2">
    <source>
        <dbReference type="EMBL" id="KAB2348293.1"/>
    </source>
</evidence>
<comment type="caution">
    <text evidence="2">The sequence shown here is derived from an EMBL/GenBank/DDBJ whole genome shotgun (WGS) entry which is preliminary data.</text>
</comment>
<organism evidence="2 3">
    <name type="scientific">Actinomadura rudentiformis</name>
    <dbReference type="NCBI Taxonomy" id="359158"/>
    <lineage>
        <taxon>Bacteria</taxon>
        <taxon>Bacillati</taxon>
        <taxon>Actinomycetota</taxon>
        <taxon>Actinomycetes</taxon>
        <taxon>Streptosporangiales</taxon>
        <taxon>Thermomonosporaceae</taxon>
        <taxon>Actinomadura</taxon>
    </lineage>
</organism>
<feature type="region of interest" description="Disordered" evidence="1">
    <location>
        <begin position="77"/>
        <end position="101"/>
    </location>
</feature>
<dbReference type="Proteomes" id="UP000468735">
    <property type="component" value="Unassembled WGS sequence"/>
</dbReference>
<accession>A0A6H9YS66</accession>
<dbReference type="RefSeq" id="WP_151561022.1">
    <property type="nucleotide sequence ID" value="NZ_WBMT01000007.1"/>
</dbReference>
<evidence type="ECO:0000313" key="3">
    <source>
        <dbReference type="Proteomes" id="UP000468735"/>
    </source>
</evidence>
<protein>
    <submittedName>
        <fullName evidence="2">Uncharacterized protein</fullName>
    </submittedName>
</protein>
<feature type="compositionally biased region" description="Polar residues" evidence="1">
    <location>
        <begin position="1"/>
        <end position="12"/>
    </location>
</feature>
<evidence type="ECO:0000256" key="1">
    <source>
        <dbReference type="SAM" id="MobiDB-lite"/>
    </source>
</evidence>
<feature type="region of interest" description="Disordered" evidence="1">
    <location>
        <begin position="1"/>
        <end position="33"/>
    </location>
</feature>
<reference evidence="2 3" key="1">
    <citation type="submission" date="2019-09" db="EMBL/GenBank/DDBJ databases">
        <title>Actinomadura physcomitrii sp. nov., a novel actinomycete isolated from moss [Physcomitrium sphaericum (Ludw) Fuernr].</title>
        <authorList>
            <person name="Zhuang X."/>
            <person name="Liu C."/>
        </authorList>
    </citation>
    <scope>NUCLEOTIDE SEQUENCE [LARGE SCALE GENOMIC DNA]</scope>
    <source>
        <strain evidence="2 3">HMC1</strain>
    </source>
</reference>
<name>A0A6H9YS66_9ACTN</name>
<keyword evidence="3" id="KW-1185">Reference proteome</keyword>
<dbReference type="AlphaFoldDB" id="A0A6H9YS66"/>
<sequence>MRSATPFATTCEQRPAKAPLIPPPPTGWLTRHPDSLTEAEQPQLKAILARCVGLQAASSFAKGLEQDLDAVIQAAVGTQDRPKDASTTSERSRGRCSGGLA</sequence>
<gene>
    <name evidence="2" type="ORF">F8566_15885</name>
</gene>
<proteinExistence type="predicted"/>
<dbReference type="EMBL" id="WBMT01000007">
    <property type="protein sequence ID" value="KAB2348293.1"/>
    <property type="molecule type" value="Genomic_DNA"/>
</dbReference>